<dbReference type="EMBL" id="SNYC01000003">
    <property type="protein sequence ID" value="TDQ11366.1"/>
    <property type="molecule type" value="Genomic_DNA"/>
</dbReference>
<sequence>MGIKVLKGGLLSTIQDLGRFGYQKDGIVVSGAMDLLALRIGNLLVGNAESEAGLEITLLGPSLFFEADQRIAITGADLSPAIDGMPVGMWRPLRIAKGSTLSFGKPIDGCRSYLAVSGGFDIPLVLNSYATYLNGKFGGHEGRALKTGDTLSFKRNNQPSSGKINWKADLKLYPDLKTRAIRVIEGPEINLFSEESIAAFFTSEFRISTAADRMGYRLEGQQLKWTASQDLLSSAVTFGTIQVPAQGDPIILMADHQTTGGYPRIAQVISCDLTLLAQMRPGDVFKFELITLARAHELLILREQQLKQLKQTIAFKYE</sequence>
<evidence type="ECO:0000256" key="1">
    <source>
        <dbReference type="ARBA" id="ARBA00022741"/>
    </source>
</evidence>
<accession>A0A4R6SY83</accession>
<dbReference type="PANTHER" id="PTHR43309">
    <property type="entry name" value="5-OXOPROLINASE SUBUNIT C"/>
    <property type="match status" value="1"/>
</dbReference>
<dbReference type="PANTHER" id="PTHR43309:SF5">
    <property type="entry name" value="5-OXOPROLINASE SUBUNIT C"/>
    <property type="match status" value="1"/>
</dbReference>
<dbReference type="SMART" id="SM00797">
    <property type="entry name" value="AHS2"/>
    <property type="match status" value="1"/>
</dbReference>
<evidence type="ECO:0000256" key="2">
    <source>
        <dbReference type="ARBA" id="ARBA00022801"/>
    </source>
</evidence>
<gene>
    <name evidence="5" type="ORF">ATK78_0484</name>
</gene>
<keyword evidence="3" id="KW-0067">ATP-binding</keyword>
<proteinExistence type="predicted"/>
<reference evidence="5 6" key="1">
    <citation type="submission" date="2019-03" db="EMBL/GenBank/DDBJ databases">
        <title>Genomic Encyclopedia of Archaeal and Bacterial Type Strains, Phase II (KMG-II): from individual species to whole genera.</title>
        <authorList>
            <person name="Goeker M."/>
        </authorList>
    </citation>
    <scope>NUCLEOTIDE SEQUENCE [LARGE SCALE GENOMIC DNA]</scope>
    <source>
        <strain evidence="5 6">DSM 19035</strain>
    </source>
</reference>
<keyword evidence="6" id="KW-1185">Reference proteome</keyword>
<dbReference type="InterPro" id="IPR052708">
    <property type="entry name" value="PxpC"/>
</dbReference>
<dbReference type="NCBIfam" id="TIGR00724">
    <property type="entry name" value="urea_amlyse_rel"/>
    <property type="match status" value="1"/>
</dbReference>
<evidence type="ECO:0000256" key="3">
    <source>
        <dbReference type="ARBA" id="ARBA00022840"/>
    </source>
</evidence>
<keyword evidence="2" id="KW-0378">Hydrolase</keyword>
<dbReference type="Gene3D" id="2.40.100.10">
    <property type="entry name" value="Cyclophilin-like"/>
    <property type="match status" value="1"/>
</dbReference>
<dbReference type="OrthoDB" id="9782422at2"/>
<dbReference type="Pfam" id="PF02626">
    <property type="entry name" value="CT_A_B"/>
    <property type="match status" value="1"/>
</dbReference>
<organism evidence="5 6">
    <name type="scientific">Pedobacter metabolipauper</name>
    <dbReference type="NCBI Taxonomy" id="425513"/>
    <lineage>
        <taxon>Bacteria</taxon>
        <taxon>Pseudomonadati</taxon>
        <taxon>Bacteroidota</taxon>
        <taxon>Sphingobacteriia</taxon>
        <taxon>Sphingobacteriales</taxon>
        <taxon>Sphingobacteriaceae</taxon>
        <taxon>Pedobacter</taxon>
    </lineage>
</organism>
<dbReference type="InterPro" id="IPR029000">
    <property type="entry name" value="Cyclophilin-like_dom_sf"/>
</dbReference>
<dbReference type="AlphaFoldDB" id="A0A4R6SY83"/>
<name>A0A4R6SY83_9SPHI</name>
<dbReference type="InterPro" id="IPR003778">
    <property type="entry name" value="CT_A_B"/>
</dbReference>
<keyword evidence="1" id="KW-0547">Nucleotide-binding</keyword>
<comment type="caution">
    <text evidence="5">The sequence shown here is derived from an EMBL/GenBank/DDBJ whole genome shotgun (WGS) entry which is preliminary data.</text>
</comment>
<protein>
    <submittedName>
        <fullName evidence="5">Antagonist of KipI</fullName>
    </submittedName>
</protein>
<dbReference type="GO" id="GO:0005524">
    <property type="term" value="F:ATP binding"/>
    <property type="evidence" value="ECO:0007669"/>
    <property type="project" value="UniProtKB-KW"/>
</dbReference>
<dbReference type="Proteomes" id="UP000295620">
    <property type="component" value="Unassembled WGS sequence"/>
</dbReference>
<evidence type="ECO:0000259" key="4">
    <source>
        <dbReference type="SMART" id="SM00797"/>
    </source>
</evidence>
<dbReference type="GO" id="GO:0016787">
    <property type="term" value="F:hydrolase activity"/>
    <property type="evidence" value="ECO:0007669"/>
    <property type="project" value="UniProtKB-KW"/>
</dbReference>
<dbReference type="RefSeq" id="WP_133574445.1">
    <property type="nucleotide sequence ID" value="NZ_SNYC01000003.1"/>
</dbReference>
<evidence type="ECO:0000313" key="5">
    <source>
        <dbReference type="EMBL" id="TDQ11366.1"/>
    </source>
</evidence>
<dbReference type="SUPFAM" id="SSF50891">
    <property type="entry name" value="Cyclophilin-like"/>
    <property type="match status" value="1"/>
</dbReference>
<evidence type="ECO:0000313" key="6">
    <source>
        <dbReference type="Proteomes" id="UP000295620"/>
    </source>
</evidence>
<feature type="domain" description="Carboxyltransferase" evidence="4">
    <location>
        <begin position="24"/>
        <end position="305"/>
    </location>
</feature>